<feature type="transmembrane region" description="Helical" evidence="1">
    <location>
        <begin position="35"/>
        <end position="53"/>
    </location>
</feature>
<protein>
    <submittedName>
        <fullName evidence="2">Uncharacterized protein</fullName>
    </submittedName>
</protein>
<organism evidence="2 3">
    <name type="scientific">Eubacterium cellulosolvens (strain ATCC 43171 / JCM 9499 / 6)</name>
    <name type="common">Cillobacterium cellulosolvens</name>
    <dbReference type="NCBI Taxonomy" id="633697"/>
    <lineage>
        <taxon>Bacteria</taxon>
        <taxon>Bacillati</taxon>
        <taxon>Bacillota</taxon>
        <taxon>Clostridia</taxon>
        <taxon>Eubacteriales</taxon>
        <taxon>Eubacteriaceae</taxon>
        <taxon>Eubacterium</taxon>
    </lineage>
</organism>
<dbReference type="HOGENOM" id="CLU_1508427_0_0_9"/>
<reference evidence="2 3" key="1">
    <citation type="submission" date="2010-08" db="EMBL/GenBank/DDBJ databases">
        <authorList>
            <consortium name="US DOE Joint Genome Institute (JGI-PGF)"/>
            <person name="Lucas S."/>
            <person name="Copeland A."/>
            <person name="Lapidus A."/>
            <person name="Cheng J.-F."/>
            <person name="Bruce D."/>
            <person name="Goodwin L."/>
            <person name="Pitluck S."/>
            <person name="Land M.L."/>
            <person name="Hauser L."/>
            <person name="Chang Y.-J."/>
            <person name="Anderson I.J."/>
            <person name="Johnson E."/>
            <person name="Mulhopadhyay B."/>
            <person name="Kyrpides N."/>
            <person name="Woyke T.J."/>
        </authorList>
    </citation>
    <scope>NUCLEOTIDE SEQUENCE [LARGE SCALE GENOMIC DNA]</scope>
    <source>
        <strain evidence="2 3">6</strain>
    </source>
</reference>
<keyword evidence="1" id="KW-1133">Transmembrane helix</keyword>
<dbReference type="AlphaFoldDB" id="I5AUF8"/>
<gene>
    <name evidence="2" type="ORF">EubceDRAFT1_1649</name>
</gene>
<keyword evidence="1" id="KW-0472">Membrane</keyword>
<evidence type="ECO:0000256" key="1">
    <source>
        <dbReference type="SAM" id="Phobius"/>
    </source>
</evidence>
<feature type="transmembrane region" description="Helical" evidence="1">
    <location>
        <begin position="65"/>
        <end position="93"/>
    </location>
</feature>
<keyword evidence="3" id="KW-1185">Reference proteome</keyword>
<dbReference type="EMBL" id="CM001487">
    <property type="protein sequence ID" value="EIM57431.1"/>
    <property type="molecule type" value="Genomic_DNA"/>
</dbReference>
<evidence type="ECO:0000313" key="3">
    <source>
        <dbReference type="Proteomes" id="UP000005753"/>
    </source>
</evidence>
<evidence type="ECO:0000313" key="2">
    <source>
        <dbReference type="EMBL" id="EIM57431.1"/>
    </source>
</evidence>
<sequence length="178" mass="20375">MESIKYYTVAVIFGAIALLFLIYPFVNKFKFGEKLLYIAIGVFFGTLSGAMFFHNGILIEMMLGIMIGGLLFSYGVGEMIGVITHHIKVNALLVKIQKFRRRKSYHYKLTFQLLDRQATYFVENESFVGKYVEGKLYPIHISNRGNKAYIHRPLCFILGMFTACAGVLFLFAAFYVFL</sequence>
<feature type="transmembrane region" description="Helical" evidence="1">
    <location>
        <begin position="154"/>
        <end position="177"/>
    </location>
</feature>
<accession>I5AUF8</accession>
<reference evidence="2 3" key="2">
    <citation type="submission" date="2012-02" db="EMBL/GenBank/DDBJ databases">
        <title>Improved High-Quality Draft sequence of Eubacterium cellulosolvens 6.</title>
        <authorList>
            <consortium name="US DOE Joint Genome Institute"/>
            <person name="Lucas S."/>
            <person name="Han J."/>
            <person name="Lapidus A."/>
            <person name="Cheng J.-F."/>
            <person name="Goodwin L."/>
            <person name="Pitluck S."/>
            <person name="Peters L."/>
            <person name="Mikhailova N."/>
            <person name="Gu W."/>
            <person name="Detter J.C."/>
            <person name="Han C."/>
            <person name="Tapia R."/>
            <person name="Land M."/>
            <person name="Hauser L."/>
            <person name="Kyrpides N."/>
            <person name="Ivanova N."/>
            <person name="Pagani I."/>
            <person name="Johnson E."/>
            <person name="Mukhopadhyay B."/>
            <person name="Anderson I."/>
            <person name="Woyke T."/>
        </authorList>
    </citation>
    <scope>NUCLEOTIDE SEQUENCE [LARGE SCALE GENOMIC DNA]</scope>
    <source>
        <strain evidence="2 3">6</strain>
    </source>
</reference>
<dbReference type="eggNOG" id="ENOG50343VG">
    <property type="taxonomic scope" value="Bacteria"/>
</dbReference>
<proteinExistence type="predicted"/>
<name>I5AUF8_EUBC6</name>
<keyword evidence="1" id="KW-0812">Transmembrane</keyword>
<feature type="transmembrane region" description="Helical" evidence="1">
    <location>
        <begin position="6"/>
        <end position="23"/>
    </location>
</feature>
<dbReference type="Proteomes" id="UP000005753">
    <property type="component" value="Chromosome"/>
</dbReference>